<evidence type="ECO:0000313" key="1">
    <source>
        <dbReference type="EMBL" id="KAI5671176.1"/>
    </source>
</evidence>
<proteinExistence type="predicted"/>
<dbReference type="EMBL" id="CM044703">
    <property type="protein sequence ID" value="KAI5671176.1"/>
    <property type="molecule type" value="Genomic_DNA"/>
</dbReference>
<evidence type="ECO:0000313" key="2">
    <source>
        <dbReference type="Proteomes" id="UP001060085"/>
    </source>
</evidence>
<comment type="caution">
    <text evidence="1">The sequence shown here is derived from an EMBL/GenBank/DDBJ whole genome shotgun (WGS) entry which is preliminary data.</text>
</comment>
<keyword evidence="2" id="KW-1185">Reference proteome</keyword>
<name>A0ACC0BET6_CATRO</name>
<gene>
    <name evidence="1" type="ORF">M9H77_11540</name>
</gene>
<protein>
    <submittedName>
        <fullName evidence="1">Uncharacterized protein</fullName>
    </submittedName>
</protein>
<reference evidence="2" key="1">
    <citation type="journal article" date="2023" name="Nat. Plants">
        <title>Single-cell RNA sequencing provides a high-resolution roadmap for understanding the multicellular compartmentation of specialized metabolism.</title>
        <authorList>
            <person name="Sun S."/>
            <person name="Shen X."/>
            <person name="Li Y."/>
            <person name="Li Y."/>
            <person name="Wang S."/>
            <person name="Li R."/>
            <person name="Zhang H."/>
            <person name="Shen G."/>
            <person name="Guo B."/>
            <person name="Wei J."/>
            <person name="Xu J."/>
            <person name="St-Pierre B."/>
            <person name="Chen S."/>
            <person name="Sun C."/>
        </authorList>
    </citation>
    <scope>NUCLEOTIDE SEQUENCE [LARGE SCALE GENOMIC DNA]</scope>
</reference>
<sequence length="175" mass="19138">MFSSQVSLERSGVSRATEVLGQEFLNQISPNEKFFFILCKRTALAVGIRHGLFFCPLSSSRLSASAAPLQRSSVTLSLPSASVDRLLVPKGRERGSGVTPVTLSLLRLGSEGLRYLFTADTLTRSVKAIAARHFLSLGASIFPVAGIFHDGVPTSGIRAWFSHRRRQPRKNPDLR</sequence>
<organism evidence="1 2">
    <name type="scientific">Catharanthus roseus</name>
    <name type="common">Madagascar periwinkle</name>
    <name type="synonym">Vinca rosea</name>
    <dbReference type="NCBI Taxonomy" id="4058"/>
    <lineage>
        <taxon>Eukaryota</taxon>
        <taxon>Viridiplantae</taxon>
        <taxon>Streptophyta</taxon>
        <taxon>Embryophyta</taxon>
        <taxon>Tracheophyta</taxon>
        <taxon>Spermatophyta</taxon>
        <taxon>Magnoliopsida</taxon>
        <taxon>eudicotyledons</taxon>
        <taxon>Gunneridae</taxon>
        <taxon>Pentapetalae</taxon>
        <taxon>asterids</taxon>
        <taxon>lamiids</taxon>
        <taxon>Gentianales</taxon>
        <taxon>Apocynaceae</taxon>
        <taxon>Rauvolfioideae</taxon>
        <taxon>Vinceae</taxon>
        <taxon>Catharanthinae</taxon>
        <taxon>Catharanthus</taxon>
    </lineage>
</organism>
<accession>A0ACC0BET6</accession>
<dbReference type="Proteomes" id="UP001060085">
    <property type="component" value="Linkage Group LG03"/>
</dbReference>